<feature type="domain" description="Transcriptional repressor PaaX-like C-terminal" evidence="2">
    <location>
        <begin position="164"/>
        <end position="253"/>
    </location>
</feature>
<dbReference type="AlphaFoldDB" id="A0A7Y9E7W6"/>
<feature type="domain" description="Transcriptional repressor PaaX-like central Cas2-like" evidence="3">
    <location>
        <begin position="89"/>
        <end position="148"/>
    </location>
</feature>
<evidence type="ECO:0000259" key="2">
    <source>
        <dbReference type="Pfam" id="PF08223"/>
    </source>
</evidence>
<dbReference type="RefSeq" id="WP_179664398.1">
    <property type="nucleotide sequence ID" value="NZ_JACCBG010000001.1"/>
</dbReference>
<dbReference type="InterPro" id="IPR048846">
    <property type="entry name" value="PaaX-like_central"/>
</dbReference>
<dbReference type="Pfam" id="PF08223">
    <property type="entry name" value="PaaX_C"/>
    <property type="match status" value="1"/>
</dbReference>
<dbReference type="Pfam" id="PF07848">
    <property type="entry name" value="PaaX"/>
    <property type="match status" value="1"/>
</dbReference>
<dbReference type="Pfam" id="PF20803">
    <property type="entry name" value="PaaX_M"/>
    <property type="match status" value="1"/>
</dbReference>
<dbReference type="EMBL" id="JACCBG010000001">
    <property type="protein sequence ID" value="NYD42810.1"/>
    <property type="molecule type" value="Genomic_DNA"/>
</dbReference>
<proteinExistence type="predicted"/>
<dbReference type="InterPro" id="IPR012906">
    <property type="entry name" value="PaaX-like_N"/>
</dbReference>
<evidence type="ECO:0000313" key="5">
    <source>
        <dbReference type="Proteomes" id="UP000535511"/>
    </source>
</evidence>
<dbReference type="InterPro" id="IPR011965">
    <property type="entry name" value="PaaX_trns_reg"/>
</dbReference>
<reference evidence="4 5" key="1">
    <citation type="submission" date="2020-07" db="EMBL/GenBank/DDBJ databases">
        <title>Sequencing the genomes of 1000 actinobacteria strains.</title>
        <authorList>
            <person name="Klenk H.-P."/>
        </authorList>
    </citation>
    <scope>NUCLEOTIDE SEQUENCE [LARGE SCALE GENOMIC DNA]</scope>
    <source>
        <strain evidence="4 5">DSM 21350</strain>
    </source>
</reference>
<dbReference type="InterPro" id="IPR036388">
    <property type="entry name" value="WH-like_DNA-bd_sf"/>
</dbReference>
<evidence type="ECO:0000259" key="3">
    <source>
        <dbReference type="Pfam" id="PF20803"/>
    </source>
</evidence>
<gene>
    <name evidence="4" type="ORF">BJZ21_002893</name>
</gene>
<dbReference type="InterPro" id="IPR013225">
    <property type="entry name" value="PaaX_C"/>
</dbReference>
<keyword evidence="5" id="KW-1185">Reference proteome</keyword>
<dbReference type="Gene3D" id="1.10.10.10">
    <property type="entry name" value="Winged helix-like DNA-binding domain superfamily/Winged helix DNA-binding domain"/>
    <property type="match status" value="1"/>
</dbReference>
<dbReference type="PIRSF" id="PIRSF020623">
    <property type="entry name" value="PaaX"/>
    <property type="match status" value="1"/>
</dbReference>
<dbReference type="PANTHER" id="PTHR30319:SF1">
    <property type="entry name" value="TRANSCRIPTIONAL REPRESSOR PAAX"/>
    <property type="match status" value="1"/>
</dbReference>
<dbReference type="Gene3D" id="3.30.70.2650">
    <property type="match status" value="1"/>
</dbReference>
<dbReference type="Proteomes" id="UP000535511">
    <property type="component" value="Unassembled WGS sequence"/>
</dbReference>
<organism evidence="4 5">
    <name type="scientific">Nocardioides panaciterrulae</name>
    <dbReference type="NCBI Taxonomy" id="661492"/>
    <lineage>
        <taxon>Bacteria</taxon>
        <taxon>Bacillati</taxon>
        <taxon>Actinomycetota</taxon>
        <taxon>Actinomycetes</taxon>
        <taxon>Propionibacteriales</taxon>
        <taxon>Nocardioidaceae</taxon>
        <taxon>Nocardioides</taxon>
    </lineage>
</organism>
<feature type="domain" description="Transcriptional repressor PaaX-like N-terminal" evidence="1">
    <location>
        <begin position="3"/>
        <end position="66"/>
    </location>
</feature>
<sequence length="273" mass="30034">MHARSALFDVYGDHLRSRGDQAPVAALVRLLDPVGIAAPAVRTAISRMVMQGWLEAAQIGTGRGYRATPRAIRRLDQAAQRIYRRAEGAWDGSWQLVFVTPPAARPARSRLRADLVFVGYAELAEHVWVSPRPRAELDSLLDRAGATARTARAVDFVPPPVEAWDLGALRTAYAQWLETAPRLIADHLEGHAEPDEAAFAARFHLVHEWRKFLFGDPDLPRELLPKDWPGWAAAELFATEAERLRPGSDRFVASCLGGPPGPASPDHPADCLP</sequence>
<dbReference type="GO" id="GO:0006351">
    <property type="term" value="P:DNA-templated transcription"/>
    <property type="evidence" value="ECO:0007669"/>
    <property type="project" value="InterPro"/>
</dbReference>
<accession>A0A7Y9E7W6</accession>
<dbReference type="Gene3D" id="1.20.58.1460">
    <property type="match status" value="1"/>
</dbReference>
<dbReference type="PANTHER" id="PTHR30319">
    <property type="entry name" value="PHENYLACETIC ACID REGULATOR-RELATED TRANSCRIPTIONAL REPRESSOR"/>
    <property type="match status" value="1"/>
</dbReference>
<name>A0A7Y9E7W6_9ACTN</name>
<comment type="caution">
    <text evidence="4">The sequence shown here is derived from an EMBL/GenBank/DDBJ whole genome shotgun (WGS) entry which is preliminary data.</text>
</comment>
<evidence type="ECO:0000313" key="4">
    <source>
        <dbReference type="EMBL" id="NYD42810.1"/>
    </source>
</evidence>
<evidence type="ECO:0000259" key="1">
    <source>
        <dbReference type="Pfam" id="PF07848"/>
    </source>
</evidence>
<protein>
    <submittedName>
        <fullName evidence="4">Phenylacetic acid degradation operon negative regulatory protein</fullName>
    </submittedName>
</protein>